<gene>
    <name evidence="2" type="ORF">T459_07435</name>
</gene>
<protein>
    <recommendedName>
        <fullName evidence="1">F-box associated beta-propeller type 3 domain-containing protein</fullName>
    </recommendedName>
</protein>
<reference evidence="2 3" key="1">
    <citation type="journal article" date="2014" name="Nat. Genet.">
        <title>Genome sequence of the hot pepper provides insights into the evolution of pungency in Capsicum species.</title>
        <authorList>
            <person name="Kim S."/>
            <person name="Park M."/>
            <person name="Yeom S.I."/>
            <person name="Kim Y.M."/>
            <person name="Lee J.M."/>
            <person name="Lee H.A."/>
            <person name="Seo E."/>
            <person name="Choi J."/>
            <person name="Cheong K."/>
            <person name="Kim K.T."/>
            <person name="Jung K."/>
            <person name="Lee G.W."/>
            <person name="Oh S.K."/>
            <person name="Bae C."/>
            <person name="Kim S.B."/>
            <person name="Lee H.Y."/>
            <person name="Kim S.Y."/>
            <person name="Kim M.S."/>
            <person name="Kang B.C."/>
            <person name="Jo Y.D."/>
            <person name="Yang H.B."/>
            <person name="Jeong H.J."/>
            <person name="Kang W.H."/>
            <person name="Kwon J.K."/>
            <person name="Shin C."/>
            <person name="Lim J.Y."/>
            <person name="Park J.H."/>
            <person name="Huh J.H."/>
            <person name="Kim J.S."/>
            <person name="Kim B.D."/>
            <person name="Cohen O."/>
            <person name="Paran I."/>
            <person name="Suh M.C."/>
            <person name="Lee S.B."/>
            <person name="Kim Y.K."/>
            <person name="Shin Y."/>
            <person name="Noh S.J."/>
            <person name="Park J."/>
            <person name="Seo Y.S."/>
            <person name="Kwon S.Y."/>
            <person name="Kim H.A."/>
            <person name="Park J.M."/>
            <person name="Kim H.J."/>
            <person name="Choi S.B."/>
            <person name="Bosland P.W."/>
            <person name="Reeves G."/>
            <person name="Jo S.H."/>
            <person name="Lee B.W."/>
            <person name="Cho H.T."/>
            <person name="Choi H.S."/>
            <person name="Lee M.S."/>
            <person name="Yu Y."/>
            <person name="Do Choi Y."/>
            <person name="Park B.S."/>
            <person name="van Deynze A."/>
            <person name="Ashrafi H."/>
            <person name="Hill T."/>
            <person name="Kim W.T."/>
            <person name="Pai H.S."/>
            <person name="Ahn H.K."/>
            <person name="Yeam I."/>
            <person name="Giovannoni J.J."/>
            <person name="Rose J.K."/>
            <person name="Sorensen I."/>
            <person name="Lee S.J."/>
            <person name="Kim R.W."/>
            <person name="Choi I.Y."/>
            <person name="Choi B.S."/>
            <person name="Lim J.S."/>
            <person name="Lee Y.H."/>
            <person name="Choi D."/>
        </authorList>
    </citation>
    <scope>NUCLEOTIDE SEQUENCE [LARGE SCALE GENOMIC DNA]</scope>
    <source>
        <strain evidence="3">cv. CM334</strain>
    </source>
</reference>
<dbReference type="Proteomes" id="UP000222542">
    <property type="component" value="Unassembled WGS sequence"/>
</dbReference>
<feature type="domain" description="F-box associated beta-propeller type 3" evidence="1">
    <location>
        <begin position="85"/>
        <end position="197"/>
    </location>
</feature>
<evidence type="ECO:0000259" key="1">
    <source>
        <dbReference type="Pfam" id="PF08268"/>
    </source>
</evidence>
<evidence type="ECO:0000313" key="2">
    <source>
        <dbReference type="EMBL" id="PHT85329.1"/>
    </source>
</evidence>
<dbReference type="SMR" id="A0A2G2ZTM9"/>
<organism evidence="2 3">
    <name type="scientific">Capsicum annuum</name>
    <name type="common">Capsicum pepper</name>
    <dbReference type="NCBI Taxonomy" id="4072"/>
    <lineage>
        <taxon>Eukaryota</taxon>
        <taxon>Viridiplantae</taxon>
        <taxon>Streptophyta</taxon>
        <taxon>Embryophyta</taxon>
        <taxon>Tracheophyta</taxon>
        <taxon>Spermatophyta</taxon>
        <taxon>Magnoliopsida</taxon>
        <taxon>eudicotyledons</taxon>
        <taxon>Gunneridae</taxon>
        <taxon>Pentapetalae</taxon>
        <taxon>asterids</taxon>
        <taxon>lamiids</taxon>
        <taxon>Solanales</taxon>
        <taxon>Solanaceae</taxon>
        <taxon>Solanoideae</taxon>
        <taxon>Capsiceae</taxon>
        <taxon>Capsicum</taxon>
    </lineage>
</organism>
<name>A0A2G2ZTM9_CAPAN</name>
<dbReference type="InterPro" id="IPR013187">
    <property type="entry name" value="F-box-assoc_dom_typ3"/>
</dbReference>
<proteinExistence type="predicted"/>
<accession>A0A2G2ZTM9</accession>
<evidence type="ECO:0000313" key="3">
    <source>
        <dbReference type="Proteomes" id="UP000222542"/>
    </source>
</evidence>
<dbReference type="EMBL" id="AYRZ02000003">
    <property type="protein sequence ID" value="PHT85329.1"/>
    <property type="molecule type" value="Genomic_DNA"/>
</dbReference>
<dbReference type="AlphaFoldDB" id="A0A2G2ZTM9"/>
<keyword evidence="3" id="KW-1185">Reference proteome</keyword>
<dbReference type="Pfam" id="PF08268">
    <property type="entry name" value="FBA_3"/>
    <property type="match status" value="1"/>
</dbReference>
<dbReference type="Gramene" id="PHT85329">
    <property type="protein sequence ID" value="PHT85329"/>
    <property type="gene ID" value="T459_07435"/>
</dbReference>
<comment type="caution">
    <text evidence="2">The sequence shown here is derived from an EMBL/GenBank/DDBJ whole genome shotgun (WGS) entry which is preliminary data.</text>
</comment>
<reference evidence="2 3" key="2">
    <citation type="journal article" date="2017" name="Genome Biol.">
        <title>New reference genome sequences of hot pepper reveal the massive evolution of plant disease-resistance genes by retroduplication.</title>
        <authorList>
            <person name="Kim S."/>
            <person name="Park J."/>
            <person name="Yeom S.I."/>
            <person name="Kim Y.M."/>
            <person name="Seo E."/>
            <person name="Kim K.T."/>
            <person name="Kim M.S."/>
            <person name="Lee J.M."/>
            <person name="Cheong K."/>
            <person name="Shin H.S."/>
            <person name="Kim S.B."/>
            <person name="Han K."/>
            <person name="Lee J."/>
            <person name="Park M."/>
            <person name="Lee H.A."/>
            <person name="Lee H.Y."/>
            <person name="Lee Y."/>
            <person name="Oh S."/>
            <person name="Lee J.H."/>
            <person name="Choi E."/>
            <person name="Choi E."/>
            <person name="Lee S.E."/>
            <person name="Jeon J."/>
            <person name="Kim H."/>
            <person name="Choi G."/>
            <person name="Song H."/>
            <person name="Lee J."/>
            <person name="Lee S.C."/>
            <person name="Kwon J.K."/>
            <person name="Lee H.Y."/>
            <person name="Koo N."/>
            <person name="Hong Y."/>
            <person name="Kim R.W."/>
            <person name="Kang W.H."/>
            <person name="Huh J.H."/>
            <person name="Kang B.C."/>
            <person name="Yang T.J."/>
            <person name="Lee Y.H."/>
            <person name="Bennetzen J.L."/>
            <person name="Choi D."/>
        </authorList>
    </citation>
    <scope>NUCLEOTIDE SEQUENCE [LARGE SCALE GENOMIC DNA]</scope>
    <source>
        <strain evidence="3">cv. CM334</strain>
    </source>
</reference>
<sequence length="224" mass="25230">MAEVQTTTGFTVLPTEPAGLLVVDSPQLAVEGEGKRRLAGVELAGVSHGCQRGRWYISSQLAAVSLQKLCFVDSSNKRLVLSFNTITYFDVKSDELKELPRPEFIGAYESYRLACLKGSVGLYGGSRLYNCELDIWIMEQDGWTRVMKINCYNPVFIDEFLRNIVLLGCTRNGEIIFQARIMGLERLLMYDPKQNKFLNPIGISGDFKLDVIPVFLESFYFPST</sequence>